<organism evidence="2 3">
    <name type="scientific">Nepenthes gracilis</name>
    <name type="common">Slender pitcher plant</name>
    <dbReference type="NCBI Taxonomy" id="150966"/>
    <lineage>
        <taxon>Eukaryota</taxon>
        <taxon>Viridiplantae</taxon>
        <taxon>Streptophyta</taxon>
        <taxon>Embryophyta</taxon>
        <taxon>Tracheophyta</taxon>
        <taxon>Spermatophyta</taxon>
        <taxon>Magnoliopsida</taxon>
        <taxon>eudicotyledons</taxon>
        <taxon>Gunneridae</taxon>
        <taxon>Pentapetalae</taxon>
        <taxon>Caryophyllales</taxon>
        <taxon>Nepenthaceae</taxon>
        <taxon>Nepenthes</taxon>
    </lineage>
</organism>
<dbReference type="EMBL" id="BSYO01000021">
    <property type="protein sequence ID" value="GMH20012.1"/>
    <property type="molecule type" value="Genomic_DNA"/>
</dbReference>
<protein>
    <submittedName>
        <fullName evidence="2">Uncharacterized protein</fullName>
    </submittedName>
</protein>
<keyword evidence="3" id="KW-1185">Reference proteome</keyword>
<name>A0AAD3T0S6_NEPGR</name>
<evidence type="ECO:0000313" key="2">
    <source>
        <dbReference type="EMBL" id="GMH20012.1"/>
    </source>
</evidence>
<dbReference type="Proteomes" id="UP001279734">
    <property type="component" value="Unassembled WGS sequence"/>
</dbReference>
<gene>
    <name evidence="2" type="ORF">Nepgr_021853</name>
</gene>
<evidence type="ECO:0000256" key="1">
    <source>
        <dbReference type="SAM" id="Phobius"/>
    </source>
</evidence>
<keyword evidence="1" id="KW-0472">Membrane</keyword>
<proteinExistence type="predicted"/>
<accession>A0AAD3T0S6</accession>
<dbReference type="AlphaFoldDB" id="A0AAD3T0S6"/>
<keyword evidence="1" id="KW-1133">Transmembrane helix</keyword>
<keyword evidence="1" id="KW-0812">Transmembrane</keyword>
<comment type="caution">
    <text evidence="2">The sequence shown here is derived from an EMBL/GenBank/DDBJ whole genome shotgun (WGS) entry which is preliminary data.</text>
</comment>
<sequence length="135" mass="15145">MPYGVRIHLAREGAVEVVCRNCHNLLIKHTQAQAAKPFYVADPVLPLVVAMPMIGLLIIDIGKLRIQLLKTSRFHVAHNNAARSSHRQYRVGRSEEQSSLAFDHASLMTRVWSWPELLWFGATYSGKITAGATRI</sequence>
<reference evidence="2" key="1">
    <citation type="submission" date="2023-05" db="EMBL/GenBank/DDBJ databases">
        <title>Nepenthes gracilis genome sequencing.</title>
        <authorList>
            <person name="Fukushima K."/>
        </authorList>
    </citation>
    <scope>NUCLEOTIDE SEQUENCE</scope>
    <source>
        <strain evidence="2">SING2019-196</strain>
    </source>
</reference>
<evidence type="ECO:0000313" key="3">
    <source>
        <dbReference type="Proteomes" id="UP001279734"/>
    </source>
</evidence>
<feature type="transmembrane region" description="Helical" evidence="1">
    <location>
        <begin position="44"/>
        <end position="62"/>
    </location>
</feature>